<evidence type="ECO:0000256" key="7">
    <source>
        <dbReference type="RuleBase" id="RU003653"/>
    </source>
</evidence>
<dbReference type="InterPro" id="IPR001714">
    <property type="entry name" value="Pept_M24_MAP"/>
</dbReference>
<dbReference type="SUPFAM" id="SSF55920">
    <property type="entry name" value="Creatinase/aminopeptidase"/>
    <property type="match status" value="1"/>
</dbReference>
<feature type="domain" description="Peptidase M24" evidence="8">
    <location>
        <begin position="11"/>
        <end position="238"/>
    </location>
</feature>
<dbReference type="EC" id="3.4.11.18" evidence="6 7"/>
<keyword evidence="4 6" id="KW-0479">Metal-binding</keyword>
<evidence type="ECO:0000256" key="2">
    <source>
        <dbReference type="ARBA" id="ARBA00022438"/>
    </source>
</evidence>
<comment type="cofactor">
    <cofactor evidence="6">
        <name>Co(2+)</name>
        <dbReference type="ChEBI" id="CHEBI:48828"/>
    </cofactor>
    <cofactor evidence="6">
        <name>Zn(2+)</name>
        <dbReference type="ChEBI" id="CHEBI:29105"/>
    </cofactor>
    <cofactor evidence="6">
        <name>Mn(2+)</name>
        <dbReference type="ChEBI" id="CHEBI:29035"/>
    </cofactor>
    <cofactor evidence="6">
        <name>Fe(2+)</name>
        <dbReference type="ChEBI" id="CHEBI:29033"/>
    </cofactor>
    <text evidence="6">Binds 2 divalent metal cations per subunit. Has a high-affinity and a low affinity metal-binding site. The true nature of the physiological cofactor is under debate. The enzyme is active with cobalt, zinc, manganese or divalent iron ions. Most likely, methionine aminopeptidases function as mononuclear Fe(2+)-metalloproteases under physiological conditions, and the catalytically relevant metal-binding site has been assigned to the histidine-containing high-affinity site.</text>
</comment>
<protein>
    <recommendedName>
        <fullName evidence="6 7">Methionine aminopeptidase</fullName>
        <shortName evidence="6">MAP</shortName>
        <shortName evidence="6">MetAP</shortName>
        <ecNumber evidence="6 7">3.4.11.18</ecNumber>
    </recommendedName>
    <alternativeName>
        <fullName evidence="6">Peptidase M</fullName>
    </alternativeName>
</protein>
<evidence type="ECO:0000256" key="6">
    <source>
        <dbReference type="HAMAP-Rule" id="MF_01974"/>
    </source>
</evidence>
<evidence type="ECO:0000256" key="3">
    <source>
        <dbReference type="ARBA" id="ARBA00022670"/>
    </source>
</evidence>
<name>A0ABV9KYE4_9BACT</name>
<evidence type="ECO:0000313" key="9">
    <source>
        <dbReference type="EMBL" id="MFC4675082.1"/>
    </source>
</evidence>
<dbReference type="Proteomes" id="UP001596023">
    <property type="component" value="Unassembled WGS sequence"/>
</dbReference>
<dbReference type="RefSeq" id="WP_379997965.1">
    <property type="nucleotide sequence ID" value="NZ_JBHSGN010000090.1"/>
</dbReference>
<evidence type="ECO:0000313" key="10">
    <source>
        <dbReference type="Proteomes" id="UP001596023"/>
    </source>
</evidence>
<dbReference type="InterPro" id="IPR002467">
    <property type="entry name" value="Pept_M24A_MAP1"/>
</dbReference>
<evidence type="ECO:0000259" key="8">
    <source>
        <dbReference type="Pfam" id="PF00557"/>
    </source>
</evidence>
<gene>
    <name evidence="6 9" type="primary">map</name>
    <name evidence="9" type="ORF">ACFO6W_15385</name>
</gene>
<dbReference type="PRINTS" id="PR00599">
    <property type="entry name" value="MAPEPTIDASE"/>
</dbReference>
<evidence type="ECO:0000256" key="4">
    <source>
        <dbReference type="ARBA" id="ARBA00022723"/>
    </source>
</evidence>
<feature type="binding site" evidence="6">
    <location>
        <position position="104"/>
    </location>
    <ligand>
        <name>a divalent metal cation</name>
        <dbReference type="ChEBI" id="CHEBI:60240"/>
        <label>1</label>
    </ligand>
</feature>
<dbReference type="PANTHER" id="PTHR43330:SF13">
    <property type="entry name" value="METHIONINE AMINOPEPTIDASE 2"/>
    <property type="match status" value="1"/>
</dbReference>
<accession>A0ABV9KYE4</accession>
<comment type="caution">
    <text evidence="9">The sequence shown here is derived from an EMBL/GenBank/DDBJ whole genome shotgun (WGS) entry which is preliminary data.</text>
</comment>
<keyword evidence="3 6" id="KW-0645">Protease</keyword>
<evidence type="ECO:0000256" key="1">
    <source>
        <dbReference type="ARBA" id="ARBA00002521"/>
    </source>
</evidence>
<feature type="binding site" evidence="6">
    <location>
        <position position="174"/>
    </location>
    <ligand>
        <name>substrate</name>
    </ligand>
</feature>
<dbReference type="HAMAP" id="MF_01974">
    <property type="entry name" value="MetAP_1"/>
    <property type="match status" value="1"/>
</dbReference>
<dbReference type="InterPro" id="IPR000994">
    <property type="entry name" value="Pept_M24"/>
</dbReference>
<feature type="binding site" evidence="6">
    <location>
        <position position="76"/>
    </location>
    <ligand>
        <name>substrate</name>
    </ligand>
</feature>
<proteinExistence type="inferred from homology"/>
<dbReference type="PANTHER" id="PTHR43330">
    <property type="entry name" value="METHIONINE AMINOPEPTIDASE"/>
    <property type="match status" value="1"/>
</dbReference>
<keyword evidence="5 6" id="KW-0378">Hydrolase</keyword>
<dbReference type="Gene3D" id="3.90.230.10">
    <property type="entry name" value="Creatinase/methionine aminopeptidase superfamily"/>
    <property type="match status" value="1"/>
</dbReference>
<comment type="subunit">
    <text evidence="6">Monomer.</text>
</comment>
<dbReference type="CDD" id="cd01086">
    <property type="entry name" value="MetAP1"/>
    <property type="match status" value="1"/>
</dbReference>
<feature type="binding site" evidence="6">
    <location>
        <position position="201"/>
    </location>
    <ligand>
        <name>a divalent metal cation</name>
        <dbReference type="ChEBI" id="CHEBI:60240"/>
        <label>2</label>
        <note>catalytic</note>
    </ligand>
</feature>
<comment type="catalytic activity">
    <reaction evidence="6 7">
        <text>Release of N-terminal amino acids, preferentially methionine, from peptides and arylamides.</text>
        <dbReference type="EC" id="3.4.11.18"/>
    </reaction>
</comment>
<evidence type="ECO:0000256" key="5">
    <source>
        <dbReference type="ARBA" id="ARBA00022801"/>
    </source>
</evidence>
<feature type="binding site" evidence="6">
    <location>
        <position position="232"/>
    </location>
    <ligand>
        <name>a divalent metal cation</name>
        <dbReference type="ChEBI" id="CHEBI:60240"/>
        <label>1</label>
    </ligand>
</feature>
<dbReference type="InterPro" id="IPR036005">
    <property type="entry name" value="Creatinase/aminopeptidase-like"/>
</dbReference>
<feature type="binding site" evidence="6">
    <location>
        <position position="232"/>
    </location>
    <ligand>
        <name>a divalent metal cation</name>
        <dbReference type="ChEBI" id="CHEBI:60240"/>
        <label>2</label>
        <note>catalytic</note>
    </ligand>
</feature>
<keyword evidence="10" id="KW-1185">Reference proteome</keyword>
<dbReference type="EMBL" id="JBHSGN010000090">
    <property type="protein sequence ID" value="MFC4675082.1"/>
    <property type="molecule type" value="Genomic_DNA"/>
</dbReference>
<dbReference type="Pfam" id="PF00557">
    <property type="entry name" value="Peptidase_M24"/>
    <property type="match status" value="1"/>
</dbReference>
<comment type="similarity">
    <text evidence="6">Belongs to the peptidase M24A family. Methionine aminopeptidase type 1 subfamily.</text>
</comment>
<feature type="binding site" evidence="6">
    <location>
        <position position="104"/>
    </location>
    <ligand>
        <name>a divalent metal cation</name>
        <dbReference type="ChEBI" id="CHEBI:60240"/>
        <label>2</label>
        <note>catalytic</note>
    </ligand>
</feature>
<dbReference type="GO" id="GO:0004239">
    <property type="term" value="F:initiator methionyl aminopeptidase activity"/>
    <property type="evidence" value="ECO:0007669"/>
    <property type="project" value="UniProtKB-EC"/>
</dbReference>
<reference evidence="10" key="1">
    <citation type="journal article" date="2019" name="Int. J. Syst. Evol. Microbiol.">
        <title>The Global Catalogue of Microorganisms (GCM) 10K type strain sequencing project: providing services to taxonomists for standard genome sequencing and annotation.</title>
        <authorList>
            <consortium name="The Broad Institute Genomics Platform"/>
            <consortium name="The Broad Institute Genome Sequencing Center for Infectious Disease"/>
            <person name="Wu L."/>
            <person name="Ma J."/>
        </authorList>
    </citation>
    <scope>NUCLEOTIDE SEQUENCE [LARGE SCALE GENOMIC DNA]</scope>
    <source>
        <strain evidence="10">CCUG 66188</strain>
    </source>
</reference>
<dbReference type="NCBIfam" id="TIGR00500">
    <property type="entry name" value="met_pdase_I"/>
    <property type="match status" value="1"/>
</dbReference>
<sequence>MIVQTDEDLKGIQEISDIVAITLKEMREYARTGMTTKELDNYGAEILKHYGAKSAPFVTYKFPGWTCISINNEMAHGIPSSRVLNEGDLVNIDVSAELNGFYADNGGSFVLGEDINENQKLVDASIEALHNAISTIKGGVKISEVGRIIERTAKAKGYKVIKNLGGHGVGRGLHEEPDCILNYYDRYEYRRFKKNSIVAIETFITTDSTSVNTMKDGWTLIGNKGGFCVQHEHTLLVTSGKPVILTAKNGI</sequence>
<feature type="binding site" evidence="6">
    <location>
        <position position="167"/>
    </location>
    <ligand>
        <name>a divalent metal cation</name>
        <dbReference type="ChEBI" id="CHEBI:60240"/>
        <label>2</label>
        <note>catalytic</note>
    </ligand>
</feature>
<comment type="function">
    <text evidence="1 6">Removes the N-terminal methionine from nascent proteins. The N-terminal methionine is often cleaved when the second residue in the primary sequence is small and uncharged (Met-Ala-, Cys, Gly, Pro, Ser, Thr, or Val). Requires deformylation of the N(alpha)-formylated initiator methionine before it can be hydrolyzed.</text>
</comment>
<keyword evidence="2 6" id="KW-0031">Aminopeptidase</keyword>
<feature type="binding site" evidence="6">
    <location>
        <position position="93"/>
    </location>
    <ligand>
        <name>a divalent metal cation</name>
        <dbReference type="ChEBI" id="CHEBI:60240"/>
        <label>1</label>
    </ligand>
</feature>
<organism evidence="9 10">
    <name type="scientific">Dysgonomonas termitidis</name>
    <dbReference type="NCBI Taxonomy" id="1516126"/>
    <lineage>
        <taxon>Bacteria</taxon>
        <taxon>Pseudomonadati</taxon>
        <taxon>Bacteroidota</taxon>
        <taxon>Bacteroidia</taxon>
        <taxon>Bacteroidales</taxon>
        <taxon>Dysgonomonadaceae</taxon>
        <taxon>Dysgonomonas</taxon>
    </lineage>
</organism>